<dbReference type="GO" id="GO:0043139">
    <property type="term" value="F:5'-3' DNA helicase activity"/>
    <property type="evidence" value="ECO:0007669"/>
    <property type="project" value="TreeGrafter"/>
</dbReference>
<dbReference type="Gene3D" id="3.40.50.300">
    <property type="entry name" value="P-loop containing nucleotide triphosphate hydrolases"/>
    <property type="match status" value="2"/>
</dbReference>
<evidence type="ECO:0000256" key="9">
    <source>
        <dbReference type="ARBA" id="ARBA00022840"/>
    </source>
</evidence>
<keyword evidence="9" id="KW-0067">ATP-binding</keyword>
<keyword evidence="5" id="KW-0963">Cytoplasm</keyword>
<evidence type="ECO:0000256" key="8">
    <source>
        <dbReference type="ARBA" id="ARBA00022806"/>
    </source>
</evidence>
<dbReference type="GO" id="GO:0005737">
    <property type="term" value="C:cytoplasm"/>
    <property type="evidence" value="ECO:0007669"/>
    <property type="project" value="UniProtKB-SubCell"/>
</dbReference>
<dbReference type="SUPFAM" id="SSF52540">
    <property type="entry name" value="P-loop containing nucleoside triphosphate hydrolases"/>
    <property type="match status" value="1"/>
</dbReference>
<evidence type="ECO:0000256" key="3">
    <source>
        <dbReference type="ARBA" id="ARBA00007913"/>
    </source>
</evidence>
<evidence type="ECO:0000259" key="13">
    <source>
        <dbReference type="SMART" id="SM00487"/>
    </source>
</evidence>
<dbReference type="OrthoDB" id="6513042at2759"/>
<feature type="domain" description="AAA+ ATPase" evidence="12">
    <location>
        <begin position="220"/>
        <end position="609"/>
    </location>
</feature>
<dbReference type="CDD" id="cd18044">
    <property type="entry name" value="DEXXQc_SMUBP2"/>
    <property type="match status" value="1"/>
</dbReference>
<keyword evidence="10" id="KW-0539">Nucleus</keyword>
<organism evidence="14 15">
    <name type="scientific">Aulographum hederae CBS 113979</name>
    <dbReference type="NCBI Taxonomy" id="1176131"/>
    <lineage>
        <taxon>Eukaryota</taxon>
        <taxon>Fungi</taxon>
        <taxon>Dikarya</taxon>
        <taxon>Ascomycota</taxon>
        <taxon>Pezizomycotina</taxon>
        <taxon>Dothideomycetes</taxon>
        <taxon>Pleosporomycetidae</taxon>
        <taxon>Aulographales</taxon>
        <taxon>Aulographaceae</taxon>
    </lineage>
</organism>
<dbReference type="InterPro" id="IPR041679">
    <property type="entry name" value="DNA2/NAM7-like_C"/>
</dbReference>
<dbReference type="SMART" id="SM00382">
    <property type="entry name" value="AAA"/>
    <property type="match status" value="1"/>
</dbReference>
<keyword evidence="7 14" id="KW-0378">Hydrolase</keyword>
<dbReference type="Pfam" id="PF13086">
    <property type="entry name" value="AAA_11"/>
    <property type="match status" value="1"/>
</dbReference>
<comment type="similarity">
    <text evidence="3">Belongs to the DNA2/NAM7 helicase family.</text>
</comment>
<dbReference type="InterPro" id="IPR050534">
    <property type="entry name" value="Coronavir_polyprotein_1ab"/>
</dbReference>
<evidence type="ECO:0000256" key="7">
    <source>
        <dbReference type="ARBA" id="ARBA00022801"/>
    </source>
</evidence>
<evidence type="ECO:0000256" key="4">
    <source>
        <dbReference type="ARBA" id="ARBA00012551"/>
    </source>
</evidence>
<evidence type="ECO:0000256" key="5">
    <source>
        <dbReference type="ARBA" id="ARBA00022490"/>
    </source>
</evidence>
<evidence type="ECO:0000256" key="6">
    <source>
        <dbReference type="ARBA" id="ARBA00022741"/>
    </source>
</evidence>
<comment type="subcellular location">
    <subcellularLocation>
        <location evidence="2">Cytoplasm</location>
    </subcellularLocation>
    <subcellularLocation>
        <location evidence="1">Nucleus</location>
    </subcellularLocation>
</comment>
<evidence type="ECO:0000256" key="1">
    <source>
        <dbReference type="ARBA" id="ARBA00004123"/>
    </source>
</evidence>
<feature type="domain" description="Helicase ATP-binding" evidence="13">
    <location>
        <begin position="202"/>
        <end position="480"/>
    </location>
</feature>
<evidence type="ECO:0000259" key="12">
    <source>
        <dbReference type="SMART" id="SM00382"/>
    </source>
</evidence>
<dbReference type="Pfam" id="PF13087">
    <property type="entry name" value="AAA_12"/>
    <property type="match status" value="1"/>
</dbReference>
<dbReference type="InterPro" id="IPR041677">
    <property type="entry name" value="DNA2/NAM7_AAA_11"/>
</dbReference>
<keyword evidence="15" id="KW-1185">Reference proteome</keyword>
<dbReference type="EC" id="3.6.4.12" evidence="4"/>
<evidence type="ECO:0000313" key="15">
    <source>
        <dbReference type="Proteomes" id="UP000800041"/>
    </source>
</evidence>
<proteinExistence type="inferred from homology"/>
<accession>A0A6G1GQW4</accession>
<name>A0A6G1GQW4_9PEZI</name>
<dbReference type="EMBL" id="ML977177">
    <property type="protein sequence ID" value="KAF1983128.1"/>
    <property type="molecule type" value="Genomic_DNA"/>
</dbReference>
<reference evidence="14" key="1">
    <citation type="journal article" date="2020" name="Stud. Mycol.">
        <title>101 Dothideomycetes genomes: a test case for predicting lifestyles and emergence of pathogens.</title>
        <authorList>
            <person name="Haridas S."/>
            <person name="Albert R."/>
            <person name="Binder M."/>
            <person name="Bloem J."/>
            <person name="Labutti K."/>
            <person name="Salamov A."/>
            <person name="Andreopoulos B."/>
            <person name="Baker S."/>
            <person name="Barry K."/>
            <person name="Bills G."/>
            <person name="Bluhm B."/>
            <person name="Cannon C."/>
            <person name="Castanera R."/>
            <person name="Culley D."/>
            <person name="Daum C."/>
            <person name="Ezra D."/>
            <person name="Gonzalez J."/>
            <person name="Henrissat B."/>
            <person name="Kuo A."/>
            <person name="Liang C."/>
            <person name="Lipzen A."/>
            <person name="Lutzoni F."/>
            <person name="Magnuson J."/>
            <person name="Mondo S."/>
            <person name="Nolan M."/>
            <person name="Ohm R."/>
            <person name="Pangilinan J."/>
            <person name="Park H.-J."/>
            <person name="Ramirez L."/>
            <person name="Alfaro M."/>
            <person name="Sun H."/>
            <person name="Tritt A."/>
            <person name="Yoshinaga Y."/>
            <person name="Zwiers L.-H."/>
            <person name="Turgeon B."/>
            <person name="Goodwin S."/>
            <person name="Spatafora J."/>
            <person name="Crous P."/>
            <person name="Grigoriev I."/>
        </authorList>
    </citation>
    <scope>NUCLEOTIDE SEQUENCE</scope>
    <source>
        <strain evidence="14">CBS 113979</strain>
    </source>
</reference>
<evidence type="ECO:0000256" key="11">
    <source>
        <dbReference type="ARBA" id="ARBA00048432"/>
    </source>
</evidence>
<dbReference type="GO" id="GO:0005634">
    <property type="term" value="C:nucleus"/>
    <property type="evidence" value="ECO:0007669"/>
    <property type="project" value="UniProtKB-SubCell"/>
</dbReference>
<dbReference type="GO" id="GO:0003723">
    <property type="term" value="F:RNA binding"/>
    <property type="evidence" value="ECO:0007669"/>
    <property type="project" value="InterPro"/>
</dbReference>
<evidence type="ECO:0000313" key="14">
    <source>
        <dbReference type="EMBL" id="KAF1983128.1"/>
    </source>
</evidence>
<dbReference type="InterPro" id="IPR027417">
    <property type="entry name" value="P-loop_NTPase"/>
</dbReference>
<keyword evidence="6" id="KW-0547">Nucleotide-binding</keyword>
<protein>
    <recommendedName>
        <fullName evidence="4">DNA helicase</fullName>
        <ecNumber evidence="4">3.6.4.12</ecNumber>
    </recommendedName>
</protein>
<dbReference type="Proteomes" id="UP000800041">
    <property type="component" value="Unassembled WGS sequence"/>
</dbReference>
<keyword evidence="8" id="KW-0347">Helicase</keyword>
<dbReference type="CDD" id="cd18808">
    <property type="entry name" value="SF1_C_Upf1"/>
    <property type="match status" value="1"/>
</dbReference>
<dbReference type="InterPro" id="IPR014001">
    <property type="entry name" value="Helicase_ATP-bd"/>
</dbReference>
<dbReference type="InterPro" id="IPR003593">
    <property type="entry name" value="AAA+_ATPase"/>
</dbReference>
<evidence type="ECO:0000256" key="10">
    <source>
        <dbReference type="ARBA" id="ARBA00023242"/>
    </source>
</evidence>
<dbReference type="InterPro" id="IPR047187">
    <property type="entry name" value="SF1_C_Upf1"/>
</dbReference>
<dbReference type="AlphaFoldDB" id="A0A6G1GQW4"/>
<sequence length="662" mass="72286">MALDPTDIASFASAQLALLDSELQSELAETSALASQNSPSALARAGLAIVNLSISSQRTGLGGKTVLELVLDSAYGTELPEHGIRVGDIVRVGEQPKGAEKKKEKKEAESKGVDGVVLKVASAGINVALDKEEADVPSARIWLVKLANDVTYKRMNQTMTRLQKMSESEITPFIRVLFGQGSPTPLPSNFDSPAGVGDLEWVLPDLNDSQKDAIRFAIASREVALIHGPPGTGKTHTLIELILQLLKQNLRILVCGPSNISVDNIVERLSNYKVSMIRLGHPARLLPSVLNHSLDVLTRTSDAGELVKDIRKELDDKQASIRKTRNGRERRAIYGEMKELRKEFRDREKKCVDDLVKDSKVVLATLHGAGGFHLKNAPEFDVVVIDEASQALEAQCWVPLLSAKKVVLAGDHLQLPPTIKSLNSKVKTGKKDAATENTDASMKNMTLETTLFDRLLALHGPGIKRMLTTQYRMHEKIMAFPSQELYDGKLMAADGVKDRLLTGLPHEVQDTEDTREPLVFWDTQGGDFPEQTDDGEVDKKGGKGLSLLGDSKSNESEALVVKNHVQALVEAGVLPSEIAVVTPYNAQLALLSRLLKDRFPGIELGSVDGFQGREKEAVVVSLVRSNAEREVGFLGEKRRLNVAMTRPKRHLCVVGDSETVSR</sequence>
<dbReference type="Pfam" id="PF21138">
    <property type="entry name" value="SMUBP-2_HCS1_1B"/>
    <property type="match status" value="1"/>
</dbReference>
<dbReference type="Gene3D" id="2.40.30.270">
    <property type="match status" value="1"/>
</dbReference>
<dbReference type="GO" id="GO:0016787">
    <property type="term" value="F:hydrolase activity"/>
    <property type="evidence" value="ECO:0007669"/>
    <property type="project" value="UniProtKB-KW"/>
</dbReference>
<comment type="catalytic activity">
    <reaction evidence="11">
        <text>ATP + H2O = ADP + phosphate + H(+)</text>
        <dbReference type="Rhea" id="RHEA:13065"/>
        <dbReference type="ChEBI" id="CHEBI:15377"/>
        <dbReference type="ChEBI" id="CHEBI:15378"/>
        <dbReference type="ChEBI" id="CHEBI:30616"/>
        <dbReference type="ChEBI" id="CHEBI:43474"/>
        <dbReference type="ChEBI" id="CHEBI:456216"/>
        <dbReference type="EC" id="3.6.4.12"/>
    </reaction>
    <physiologicalReaction direction="left-to-right" evidence="11">
        <dbReference type="Rhea" id="RHEA:13066"/>
    </physiologicalReaction>
</comment>
<dbReference type="PANTHER" id="PTHR43788">
    <property type="entry name" value="DNA2/NAM7 HELICASE FAMILY MEMBER"/>
    <property type="match status" value="1"/>
</dbReference>
<evidence type="ECO:0000256" key="2">
    <source>
        <dbReference type="ARBA" id="ARBA00004496"/>
    </source>
</evidence>
<dbReference type="InterPro" id="IPR048761">
    <property type="entry name" value="SMUBP-2_HCS1_1B"/>
</dbReference>
<dbReference type="SMART" id="SM00487">
    <property type="entry name" value="DEXDc"/>
    <property type="match status" value="1"/>
</dbReference>
<dbReference type="PANTHER" id="PTHR43788:SF8">
    <property type="entry name" value="DNA-BINDING PROTEIN SMUBP-2"/>
    <property type="match status" value="1"/>
</dbReference>
<dbReference type="GO" id="GO:0005524">
    <property type="term" value="F:ATP binding"/>
    <property type="evidence" value="ECO:0007669"/>
    <property type="project" value="UniProtKB-KW"/>
</dbReference>
<gene>
    <name evidence="14" type="ORF">K402DRAFT_407044</name>
</gene>